<accession>A0ABT2M707</accession>
<dbReference type="Proteomes" id="UP001206639">
    <property type="component" value="Unassembled WGS sequence"/>
</dbReference>
<evidence type="ECO:0000313" key="1">
    <source>
        <dbReference type="EMBL" id="MCT7658048.1"/>
    </source>
</evidence>
<proteinExistence type="predicted"/>
<keyword evidence="2" id="KW-1185">Reference proteome</keyword>
<organism evidence="1 2">
    <name type="scientific">Mycobacterium deserti</name>
    <dbReference type="NCBI Taxonomy" id="2978347"/>
    <lineage>
        <taxon>Bacteria</taxon>
        <taxon>Bacillati</taxon>
        <taxon>Actinomycetota</taxon>
        <taxon>Actinomycetes</taxon>
        <taxon>Mycobacteriales</taxon>
        <taxon>Mycobacteriaceae</taxon>
        <taxon>Mycobacterium</taxon>
    </lineage>
</organism>
<dbReference type="RefSeq" id="WP_260992138.1">
    <property type="nucleotide sequence ID" value="NZ_JAODWD010000002.1"/>
</dbReference>
<evidence type="ECO:0000313" key="2">
    <source>
        <dbReference type="Proteomes" id="UP001206639"/>
    </source>
</evidence>
<comment type="caution">
    <text evidence="1">The sequence shown here is derived from an EMBL/GenBank/DDBJ whole genome shotgun (WGS) entry which is preliminary data.</text>
</comment>
<protein>
    <submittedName>
        <fullName evidence="1">Uncharacterized protein</fullName>
    </submittedName>
</protein>
<reference evidence="2" key="1">
    <citation type="submission" date="2023-07" db="EMBL/GenBank/DDBJ databases">
        <authorList>
            <person name="Deng Y."/>
            <person name="Zhang Y.-Q."/>
        </authorList>
    </citation>
    <scope>NUCLEOTIDE SEQUENCE [LARGE SCALE GENOMIC DNA]</scope>
    <source>
        <strain evidence="2">CPCC 205710</strain>
    </source>
</reference>
<name>A0ABT2M707_9MYCO</name>
<sequence>MSTYTYTYAYTRAQALVDQVSVLFSEAGISESATAKVCHGVRERWLDSVGLYLERNGGRVYEVEARIKWSAHLEMAELEFSTDLPGWEGKGSPEALILGRRFAGVADRETLAPYYWVLFTSAIRADPARHQRLCPLVGVSYASSVPDWAKSPTIHSLPMQDLREVGLSERSAL</sequence>
<gene>
    <name evidence="1" type="ORF">N4S67_06400</name>
</gene>
<dbReference type="EMBL" id="JAODWD010000002">
    <property type="protein sequence ID" value="MCT7658048.1"/>
    <property type="molecule type" value="Genomic_DNA"/>
</dbReference>